<dbReference type="AlphaFoldDB" id="S4NP78"/>
<dbReference type="Proteomes" id="UP000016361">
    <property type="component" value="Unassembled WGS sequence"/>
</dbReference>
<sequence length="40" mass="4169">MTIPPITQEIMAAGPAILVASQEPKSHPEPINDPSVSITS</sequence>
<reference evidence="3" key="1">
    <citation type="journal article" date="2013" name="Genome Announc.">
        <title>Draft Genome Sequence of D-Branched-Chain Amino Acid Producer Lactobacillus otakiensis JCM 15040T, Isolated from a Traditional Japanese Pickle.</title>
        <authorList>
            <person name="Doi K."/>
            <person name="Mori K."/>
            <person name="Mutaguchi Y."/>
            <person name="Tashiro K."/>
            <person name="Fujino Y."/>
            <person name="Ohmori T."/>
            <person name="Kuhara S."/>
            <person name="Ohshima T."/>
        </authorList>
    </citation>
    <scope>NUCLEOTIDE SEQUENCE [LARGE SCALE GENOMIC DNA]</scope>
    <source>
        <strain evidence="3">JCM 15040</strain>
    </source>
</reference>
<proteinExistence type="predicted"/>
<evidence type="ECO:0000313" key="3">
    <source>
        <dbReference type="Proteomes" id="UP000016361"/>
    </source>
</evidence>
<evidence type="ECO:0000256" key="1">
    <source>
        <dbReference type="SAM" id="MobiDB-lite"/>
    </source>
</evidence>
<feature type="region of interest" description="Disordered" evidence="1">
    <location>
        <begin position="20"/>
        <end position="40"/>
    </location>
</feature>
<evidence type="ECO:0000313" key="2">
    <source>
        <dbReference type="EMBL" id="GAD17601.1"/>
    </source>
</evidence>
<dbReference type="EMBL" id="BASH01000009">
    <property type="protein sequence ID" value="GAD17601.1"/>
    <property type="molecule type" value="Genomic_DNA"/>
</dbReference>
<protein>
    <submittedName>
        <fullName evidence="2">Uncharacterized protein</fullName>
    </submittedName>
</protein>
<comment type="caution">
    <text evidence="2">The sequence shown here is derived from an EMBL/GenBank/DDBJ whole genome shotgun (WGS) entry which is preliminary data.</text>
</comment>
<organism evidence="2 3">
    <name type="scientific">Lentilactobacillus otakiensis DSM 19908 = JCM 15040</name>
    <dbReference type="NCBI Taxonomy" id="1423780"/>
    <lineage>
        <taxon>Bacteria</taxon>
        <taxon>Bacillati</taxon>
        <taxon>Bacillota</taxon>
        <taxon>Bacilli</taxon>
        <taxon>Lactobacillales</taxon>
        <taxon>Lactobacillaceae</taxon>
        <taxon>Lentilactobacillus</taxon>
    </lineage>
</organism>
<accession>S4NP78</accession>
<keyword evidence="3" id="KW-1185">Reference proteome</keyword>
<gene>
    <name evidence="2" type="ORF">LOT_2139</name>
</gene>
<name>S4NP78_9LACO</name>